<dbReference type="InterPro" id="IPR050464">
    <property type="entry name" value="Zeta_carotene_desat/Oxidored"/>
</dbReference>
<dbReference type="AlphaFoldDB" id="A0A8J5Y432"/>
<keyword evidence="4" id="KW-1185">Reference proteome</keyword>
<gene>
    <name evidence="3" type="ORF">KFE25_009731</name>
</gene>
<feature type="chain" id="PRO_5035316659" description="Amine oxidase domain-containing protein" evidence="1">
    <location>
        <begin position="16"/>
        <end position="539"/>
    </location>
</feature>
<dbReference type="PRINTS" id="PR00419">
    <property type="entry name" value="ADXRDTASE"/>
</dbReference>
<dbReference type="EMBL" id="JAGTXO010000001">
    <property type="protein sequence ID" value="KAG8471310.1"/>
    <property type="molecule type" value="Genomic_DNA"/>
</dbReference>
<evidence type="ECO:0000313" key="3">
    <source>
        <dbReference type="EMBL" id="KAG8471310.1"/>
    </source>
</evidence>
<evidence type="ECO:0000259" key="2">
    <source>
        <dbReference type="Pfam" id="PF01593"/>
    </source>
</evidence>
<keyword evidence="1" id="KW-0732">Signal</keyword>
<dbReference type="OrthoDB" id="2219495at2759"/>
<evidence type="ECO:0000313" key="4">
    <source>
        <dbReference type="Proteomes" id="UP000751190"/>
    </source>
</evidence>
<reference evidence="3" key="1">
    <citation type="submission" date="2021-05" db="EMBL/GenBank/DDBJ databases">
        <title>The genome of the haptophyte Pavlova lutheri (Diacronema luteri, Pavlovales) - a model for lipid biosynthesis in eukaryotic algae.</title>
        <authorList>
            <person name="Hulatt C.J."/>
            <person name="Posewitz M.C."/>
        </authorList>
    </citation>
    <scope>NUCLEOTIDE SEQUENCE</scope>
    <source>
        <strain evidence="3">NIVA-4/92</strain>
    </source>
</reference>
<accession>A0A8J5Y432</accession>
<dbReference type="Proteomes" id="UP000751190">
    <property type="component" value="Unassembled WGS sequence"/>
</dbReference>
<dbReference type="InterPro" id="IPR002937">
    <property type="entry name" value="Amino_oxidase"/>
</dbReference>
<dbReference type="OMA" id="ANACWGF"/>
<feature type="signal peptide" evidence="1">
    <location>
        <begin position="1"/>
        <end position="15"/>
    </location>
</feature>
<dbReference type="Gene3D" id="3.50.50.60">
    <property type="entry name" value="FAD/NAD(P)-binding domain"/>
    <property type="match status" value="1"/>
</dbReference>
<protein>
    <recommendedName>
        <fullName evidence="2">Amine oxidase domain-containing protein</fullName>
    </recommendedName>
</protein>
<evidence type="ECO:0000256" key="1">
    <source>
        <dbReference type="SAM" id="SignalP"/>
    </source>
</evidence>
<sequence length="539" mass="57028">MSLAWALASLLGTAADRHVAVVGAGWAGLSAAHHLAKQPGVRVTLIDAAPRVGGLVRDGYRTPGGREAEAGQHGFWAEYRNIFALIDELGLDSDGSLFSPLAEQGQWSPRGLEAVWPVLAAKPRLPTGVGQALWVRFLRLPPADLASLTPLFVALCELDGSEDGYAALDSIDFRTLCATLGVSARAYREVAEPMVLTGLFAAADTVSAAAALGMADFFVLRAQGSFDVRWCRGNVGARIFAPWERRLRTAGVDVRTGTRVRGLALRRAGDDDDGVRAGGAPSRRPAVRALALSDGTELAADAFVLALGAAALARLADGVPAELARTAEWRGLRRLRGTDCIATRLWLDRRVPLRFSANPARGFAPGVGSTFFDLSALHAPLHAAERGSVLEVDWYAAGGLLAESDAALIGRAKRLLDTVEPRCAAARVRDAAIVRLPSSATLFFPGSAEALPPTRSAVLDNVCFAADFVRSAHGSWSQERAYVSGMDAANAAAGRRIARPIPLPPSEPHFALGRAAAAAARSLRPVMSRRTPAWLGRMP</sequence>
<dbReference type="PANTHER" id="PTHR42923">
    <property type="entry name" value="PROTOPORPHYRINOGEN OXIDASE"/>
    <property type="match status" value="1"/>
</dbReference>
<dbReference type="SUPFAM" id="SSF51905">
    <property type="entry name" value="FAD/NAD(P)-binding domain"/>
    <property type="match status" value="1"/>
</dbReference>
<dbReference type="InterPro" id="IPR036188">
    <property type="entry name" value="FAD/NAD-bd_sf"/>
</dbReference>
<dbReference type="PANTHER" id="PTHR42923:SF46">
    <property type="entry name" value="AMINE OXIDASE"/>
    <property type="match status" value="1"/>
</dbReference>
<dbReference type="Pfam" id="PF01593">
    <property type="entry name" value="Amino_oxidase"/>
    <property type="match status" value="1"/>
</dbReference>
<proteinExistence type="predicted"/>
<organism evidence="3 4">
    <name type="scientific">Diacronema lutheri</name>
    <name type="common">Unicellular marine alga</name>
    <name type="synonym">Monochrysis lutheri</name>
    <dbReference type="NCBI Taxonomy" id="2081491"/>
    <lineage>
        <taxon>Eukaryota</taxon>
        <taxon>Haptista</taxon>
        <taxon>Haptophyta</taxon>
        <taxon>Pavlovophyceae</taxon>
        <taxon>Pavlovales</taxon>
        <taxon>Pavlovaceae</taxon>
        <taxon>Diacronema</taxon>
    </lineage>
</organism>
<dbReference type="GO" id="GO:0016491">
    <property type="term" value="F:oxidoreductase activity"/>
    <property type="evidence" value="ECO:0007669"/>
    <property type="project" value="InterPro"/>
</dbReference>
<comment type="caution">
    <text evidence="3">The sequence shown here is derived from an EMBL/GenBank/DDBJ whole genome shotgun (WGS) entry which is preliminary data.</text>
</comment>
<feature type="domain" description="Amine oxidase" evidence="2">
    <location>
        <begin position="27"/>
        <end position="491"/>
    </location>
</feature>
<name>A0A8J5Y432_DIALT</name>